<feature type="compositionally biased region" description="Basic and acidic residues" evidence="1">
    <location>
        <begin position="113"/>
        <end position="123"/>
    </location>
</feature>
<evidence type="ECO:0000313" key="4">
    <source>
        <dbReference type="RefSeq" id="XP_035825065.1"/>
    </source>
</evidence>
<evidence type="ECO:0000256" key="1">
    <source>
        <dbReference type="SAM" id="MobiDB-lite"/>
    </source>
</evidence>
<dbReference type="GeneID" id="101857401"/>
<organism evidence="3 4">
    <name type="scientific">Aplysia californica</name>
    <name type="common">California sea hare</name>
    <dbReference type="NCBI Taxonomy" id="6500"/>
    <lineage>
        <taxon>Eukaryota</taxon>
        <taxon>Metazoa</taxon>
        <taxon>Spiralia</taxon>
        <taxon>Lophotrochozoa</taxon>
        <taxon>Mollusca</taxon>
        <taxon>Gastropoda</taxon>
        <taxon>Heterobranchia</taxon>
        <taxon>Euthyneura</taxon>
        <taxon>Tectipleura</taxon>
        <taxon>Aplysiida</taxon>
        <taxon>Aplysioidea</taxon>
        <taxon>Aplysiidae</taxon>
        <taxon>Aplysia</taxon>
    </lineage>
</organism>
<dbReference type="Proteomes" id="UP000694888">
    <property type="component" value="Unplaced"/>
</dbReference>
<sequence>MLVFSRTIMAKYTLVVLAIGLACVYQGMGAPTGTGNIERRDTDKVSALKAKLQKLHALLQELYEDDGPEASSAPQSSKQEATPTAEAAVSEDMQRSGEDKPGSTEEEEELDGLNEKVQSEKRASSQQKRVMTSGQDDDPIKVLARALTRLQSPVYTGPDSTGEYLMTEHNEDVSDVKSRNMERVIARALTRLENERSSGTLDQPPSQGRSSIVEGSFGRFADVYEAPKSQLKDSQIGLFHDEAVRIVELKLMRDVQAARQIGVSVEEIIDDLQGKAYKEAEIKEVERELQELTRYRHE</sequence>
<feature type="compositionally biased region" description="Polar residues" evidence="1">
    <location>
        <begin position="72"/>
        <end position="82"/>
    </location>
</feature>
<name>A0ABM1VRM3_APLCA</name>
<gene>
    <name evidence="4" type="primary">LOC101857401</name>
</gene>
<accession>A0ABM1VRM3</accession>
<reference evidence="4" key="1">
    <citation type="submission" date="2025-08" db="UniProtKB">
        <authorList>
            <consortium name="RefSeq"/>
        </authorList>
    </citation>
    <scope>IDENTIFICATION</scope>
</reference>
<feature type="signal peptide" evidence="2">
    <location>
        <begin position="1"/>
        <end position="29"/>
    </location>
</feature>
<feature type="compositionally biased region" description="Polar residues" evidence="1">
    <location>
        <begin position="124"/>
        <end position="134"/>
    </location>
</feature>
<evidence type="ECO:0000256" key="2">
    <source>
        <dbReference type="SAM" id="SignalP"/>
    </source>
</evidence>
<proteinExistence type="predicted"/>
<protein>
    <submittedName>
        <fullName evidence="4">Uncharacterized protein LOC101857401</fullName>
    </submittedName>
</protein>
<evidence type="ECO:0000313" key="3">
    <source>
        <dbReference type="Proteomes" id="UP000694888"/>
    </source>
</evidence>
<feature type="region of interest" description="Disordered" evidence="1">
    <location>
        <begin position="66"/>
        <end position="137"/>
    </location>
</feature>
<feature type="chain" id="PRO_5047001893" evidence="2">
    <location>
        <begin position="30"/>
        <end position="298"/>
    </location>
</feature>
<keyword evidence="2" id="KW-0732">Signal</keyword>
<feature type="compositionally biased region" description="Basic and acidic residues" evidence="1">
    <location>
        <begin position="92"/>
        <end position="103"/>
    </location>
</feature>
<dbReference type="PROSITE" id="PS51257">
    <property type="entry name" value="PROKAR_LIPOPROTEIN"/>
    <property type="match status" value="1"/>
</dbReference>
<dbReference type="RefSeq" id="XP_035825065.1">
    <property type="nucleotide sequence ID" value="XM_035969172.1"/>
</dbReference>
<keyword evidence="3" id="KW-1185">Reference proteome</keyword>